<organism evidence="2 3">
    <name type="scientific">Astrephomene gubernaculifera</name>
    <dbReference type="NCBI Taxonomy" id="47775"/>
    <lineage>
        <taxon>Eukaryota</taxon>
        <taxon>Viridiplantae</taxon>
        <taxon>Chlorophyta</taxon>
        <taxon>core chlorophytes</taxon>
        <taxon>Chlorophyceae</taxon>
        <taxon>CS clade</taxon>
        <taxon>Chlamydomonadales</taxon>
        <taxon>Astrephomenaceae</taxon>
        <taxon>Astrephomene</taxon>
    </lineage>
</organism>
<dbReference type="Proteomes" id="UP001054857">
    <property type="component" value="Unassembled WGS sequence"/>
</dbReference>
<proteinExistence type="predicted"/>
<protein>
    <recommendedName>
        <fullName evidence="4">Integron gene cassette protein</fullName>
    </recommendedName>
</protein>
<evidence type="ECO:0000313" key="3">
    <source>
        <dbReference type="Proteomes" id="UP001054857"/>
    </source>
</evidence>
<sequence length="109" mass="11663">GSAFGKTRMMCRKPLLVSLLGLALLALLAQSPVQVSAQDFERTGPPVARSAADAICQDPQLTTLCRIIDAADDGEGAATLRVRPACVLPYCLWAVAVWNLGRLRRPCTL</sequence>
<evidence type="ECO:0008006" key="4">
    <source>
        <dbReference type="Google" id="ProtNLM"/>
    </source>
</evidence>
<dbReference type="EMBL" id="BMAR01000001">
    <property type="protein sequence ID" value="GFR41241.1"/>
    <property type="molecule type" value="Genomic_DNA"/>
</dbReference>
<evidence type="ECO:0000313" key="2">
    <source>
        <dbReference type="EMBL" id="GFR41241.1"/>
    </source>
</evidence>
<dbReference type="AlphaFoldDB" id="A0AAD3HHY8"/>
<evidence type="ECO:0000256" key="1">
    <source>
        <dbReference type="SAM" id="SignalP"/>
    </source>
</evidence>
<reference evidence="2 3" key="1">
    <citation type="journal article" date="2021" name="Sci. Rep.">
        <title>Genome sequencing of the multicellular alga Astrephomene provides insights into convergent evolution of germ-soma differentiation.</title>
        <authorList>
            <person name="Yamashita S."/>
            <person name="Yamamoto K."/>
            <person name="Matsuzaki R."/>
            <person name="Suzuki S."/>
            <person name="Yamaguchi H."/>
            <person name="Hirooka S."/>
            <person name="Minakuchi Y."/>
            <person name="Miyagishima S."/>
            <person name="Kawachi M."/>
            <person name="Toyoda A."/>
            <person name="Nozaki H."/>
        </authorList>
    </citation>
    <scope>NUCLEOTIDE SEQUENCE [LARGE SCALE GENOMIC DNA]</scope>
    <source>
        <strain evidence="2 3">NIES-4017</strain>
    </source>
</reference>
<comment type="caution">
    <text evidence="2">The sequence shown here is derived from an EMBL/GenBank/DDBJ whole genome shotgun (WGS) entry which is preliminary data.</text>
</comment>
<name>A0AAD3HHY8_9CHLO</name>
<accession>A0AAD3HHY8</accession>
<feature type="signal peptide" evidence="1">
    <location>
        <begin position="1"/>
        <end position="37"/>
    </location>
</feature>
<feature type="chain" id="PRO_5042125456" description="Integron gene cassette protein" evidence="1">
    <location>
        <begin position="38"/>
        <end position="109"/>
    </location>
</feature>
<gene>
    <name evidence="2" type="ORF">Agub_g1914</name>
</gene>
<keyword evidence="3" id="KW-1185">Reference proteome</keyword>
<feature type="non-terminal residue" evidence="2">
    <location>
        <position position="1"/>
    </location>
</feature>
<keyword evidence="1" id="KW-0732">Signal</keyword>